<reference evidence="1" key="1">
    <citation type="journal article" date="2023" name="Plant Biotechnol. J.">
        <title>Chromosome-level wild Hevea brasiliensis genome provides new tools for genomic-assisted breeding and valuable loci to elevate rubber yield.</title>
        <authorList>
            <person name="Cheng H."/>
            <person name="Song X."/>
            <person name="Hu Y."/>
            <person name="Wu T."/>
            <person name="Yang Q."/>
            <person name="An Z."/>
            <person name="Feng S."/>
            <person name="Deng Z."/>
            <person name="Wu W."/>
            <person name="Zeng X."/>
            <person name="Tu M."/>
            <person name="Wang X."/>
            <person name="Huang H."/>
        </authorList>
    </citation>
    <scope>NUCLEOTIDE SEQUENCE</scope>
    <source>
        <strain evidence="1">MT/VB/25A 57/8</strain>
    </source>
</reference>
<sequence>MYAMRQREEAETSDVVAGTFSTFNQNVFVLFDPGSTHSYVSASIIDCIAVPCTKMDFEVLVT</sequence>
<evidence type="ECO:0000313" key="2">
    <source>
        <dbReference type="Proteomes" id="UP001174677"/>
    </source>
</evidence>
<feature type="non-terminal residue" evidence="1">
    <location>
        <position position="62"/>
    </location>
</feature>
<organism evidence="1 2">
    <name type="scientific">Hevea brasiliensis</name>
    <name type="common">Para rubber tree</name>
    <name type="synonym">Siphonia brasiliensis</name>
    <dbReference type="NCBI Taxonomy" id="3981"/>
    <lineage>
        <taxon>Eukaryota</taxon>
        <taxon>Viridiplantae</taxon>
        <taxon>Streptophyta</taxon>
        <taxon>Embryophyta</taxon>
        <taxon>Tracheophyta</taxon>
        <taxon>Spermatophyta</taxon>
        <taxon>Magnoliopsida</taxon>
        <taxon>eudicotyledons</taxon>
        <taxon>Gunneridae</taxon>
        <taxon>Pentapetalae</taxon>
        <taxon>rosids</taxon>
        <taxon>fabids</taxon>
        <taxon>Malpighiales</taxon>
        <taxon>Euphorbiaceae</taxon>
        <taxon>Crotonoideae</taxon>
        <taxon>Micrandreae</taxon>
        <taxon>Hevea</taxon>
    </lineage>
</organism>
<accession>A0ABQ9M323</accession>
<name>A0ABQ9M323_HEVBR</name>
<proteinExistence type="predicted"/>
<dbReference type="Pfam" id="PF08284">
    <property type="entry name" value="RVP_2"/>
    <property type="match status" value="1"/>
</dbReference>
<evidence type="ECO:0008006" key="3">
    <source>
        <dbReference type="Google" id="ProtNLM"/>
    </source>
</evidence>
<dbReference type="EMBL" id="JARPOI010000009">
    <property type="protein sequence ID" value="KAJ9173840.1"/>
    <property type="molecule type" value="Genomic_DNA"/>
</dbReference>
<evidence type="ECO:0000313" key="1">
    <source>
        <dbReference type="EMBL" id="KAJ9173840.1"/>
    </source>
</evidence>
<comment type="caution">
    <text evidence="1">The sequence shown here is derived from an EMBL/GenBank/DDBJ whole genome shotgun (WGS) entry which is preliminary data.</text>
</comment>
<dbReference type="Proteomes" id="UP001174677">
    <property type="component" value="Chromosome 9"/>
</dbReference>
<keyword evidence="2" id="KW-1185">Reference proteome</keyword>
<protein>
    <recommendedName>
        <fullName evidence="3">Xylanase inhibitor C-terminal domain-containing protein</fullName>
    </recommendedName>
</protein>
<gene>
    <name evidence="1" type="ORF">P3X46_016936</name>
</gene>